<dbReference type="PANTHER" id="PTHR45458:SF1">
    <property type="entry name" value="SHORT CHAIN DEHYDROGENASE"/>
    <property type="match status" value="1"/>
</dbReference>
<dbReference type="PANTHER" id="PTHR45458">
    <property type="entry name" value="SHORT-CHAIN DEHYDROGENASE/REDUCTASE SDR"/>
    <property type="match status" value="1"/>
</dbReference>
<evidence type="ECO:0000313" key="1">
    <source>
        <dbReference type="EMBL" id="AJK48288.1"/>
    </source>
</evidence>
<dbReference type="GO" id="GO:0016616">
    <property type="term" value="F:oxidoreductase activity, acting on the CH-OH group of donors, NAD or NADP as acceptor"/>
    <property type="evidence" value="ECO:0007669"/>
    <property type="project" value="TreeGrafter"/>
</dbReference>
<accession>A0A0B6RY25</accession>
<evidence type="ECO:0000313" key="2">
    <source>
        <dbReference type="Proteomes" id="UP000031838"/>
    </source>
</evidence>
<dbReference type="EMBL" id="CP002581">
    <property type="protein sequence ID" value="AJK48288.1"/>
    <property type="molecule type" value="Genomic_DNA"/>
</dbReference>
<reference evidence="1 2" key="2">
    <citation type="journal article" date="2016" name="Appl. Microbiol. Biotechnol.">
        <title>Mutations improving production and secretion of extracellular lipase by Burkholderia glumae PG1.</title>
        <authorList>
            <person name="Knapp A."/>
            <person name="Voget S."/>
            <person name="Gao R."/>
            <person name="Zaburannyi N."/>
            <person name="Krysciak D."/>
            <person name="Breuer M."/>
            <person name="Hauer B."/>
            <person name="Streit W.R."/>
            <person name="Muller R."/>
            <person name="Daniel R."/>
            <person name="Jaeger K.E."/>
        </authorList>
    </citation>
    <scope>NUCLEOTIDE SEQUENCE [LARGE SCALE GENOMIC DNA]</scope>
    <source>
        <strain evidence="1 2">PG1</strain>
    </source>
</reference>
<dbReference type="SUPFAM" id="SSF51735">
    <property type="entry name" value="NAD(P)-binding Rossmann-fold domains"/>
    <property type="match status" value="1"/>
</dbReference>
<dbReference type="Proteomes" id="UP000031838">
    <property type="component" value="Chromosome 2"/>
</dbReference>
<dbReference type="PRINTS" id="PR00081">
    <property type="entry name" value="GDHRDH"/>
</dbReference>
<organism evidence="1 2">
    <name type="scientific">Burkholderia plantarii</name>
    <dbReference type="NCBI Taxonomy" id="41899"/>
    <lineage>
        <taxon>Bacteria</taxon>
        <taxon>Pseudomonadati</taxon>
        <taxon>Pseudomonadota</taxon>
        <taxon>Betaproteobacteria</taxon>
        <taxon>Burkholderiales</taxon>
        <taxon>Burkholderiaceae</taxon>
        <taxon>Burkholderia</taxon>
    </lineage>
</organism>
<dbReference type="RefSeq" id="WP_042626952.1">
    <property type="nucleotide sequence ID" value="NZ_CP002581.1"/>
</dbReference>
<keyword evidence="2" id="KW-1185">Reference proteome</keyword>
<dbReference type="InterPro" id="IPR052184">
    <property type="entry name" value="SDR_enzymes"/>
</dbReference>
<proteinExistence type="predicted"/>
<gene>
    <name evidence="1" type="ORF">BGL_2c01920</name>
</gene>
<sequence length="230" mass="24791">MTSESTVLIVGASRGLGLALAGEYCRLGWRVIATVRGESTELAALAARHPGRLEIETGVEIADPAGLRALHDRLAGRTLDLLFVNAGIARSIELTPATAPEHDFLEMMRVNAFSPVRLVEMFEDRVAADGTIAIMSSELASIAGNDGAWDLYASSKAALNMLVKCHLARRPDNRRAVLLVAPGWVRTEMGGSEASLSIEESIPRVVEMVARQQGRAGLRFVDRFGATLPW</sequence>
<dbReference type="InterPro" id="IPR036291">
    <property type="entry name" value="NAD(P)-bd_dom_sf"/>
</dbReference>
<name>A0A0B6RY25_BURPL</name>
<dbReference type="KEGG" id="bgp:BGL_2c01920"/>
<dbReference type="HOGENOM" id="CLU_010194_9_1_4"/>
<reference evidence="2" key="1">
    <citation type="submission" date="2011-03" db="EMBL/GenBank/DDBJ databases">
        <authorList>
            <person name="Voget S."/>
            <person name="Streit W.R."/>
            <person name="Jaeger K.E."/>
            <person name="Daniel R."/>
        </authorList>
    </citation>
    <scope>NUCLEOTIDE SEQUENCE [LARGE SCALE GENOMIC DNA]</scope>
    <source>
        <strain evidence="2">PG1</strain>
    </source>
</reference>
<dbReference type="Gene3D" id="3.40.50.720">
    <property type="entry name" value="NAD(P)-binding Rossmann-like Domain"/>
    <property type="match status" value="1"/>
</dbReference>
<protein>
    <submittedName>
        <fullName evidence="1">Putative short-chain dehydrogenase/reductase SDR</fullName>
    </submittedName>
</protein>
<dbReference type="AlphaFoldDB" id="A0A0B6RY25"/>
<dbReference type="InterPro" id="IPR002347">
    <property type="entry name" value="SDR_fam"/>
</dbReference>
<dbReference type="Pfam" id="PF00106">
    <property type="entry name" value="adh_short"/>
    <property type="match status" value="1"/>
</dbReference>